<comment type="caution">
    <text evidence="1">The sequence shown here is derived from an EMBL/GenBank/DDBJ whole genome shotgun (WGS) entry which is preliminary data.</text>
</comment>
<proteinExistence type="predicted"/>
<dbReference type="OrthoDB" id="10355436at2759"/>
<dbReference type="EMBL" id="JXTB01000869">
    <property type="protein sequence ID" value="PON32096.1"/>
    <property type="molecule type" value="Genomic_DNA"/>
</dbReference>
<dbReference type="Proteomes" id="UP000237105">
    <property type="component" value="Unassembled WGS sequence"/>
</dbReference>
<gene>
    <name evidence="1" type="ORF">PanWU01x14_364240</name>
</gene>
<organism evidence="1 2">
    <name type="scientific">Parasponia andersonii</name>
    <name type="common">Sponia andersonii</name>
    <dbReference type="NCBI Taxonomy" id="3476"/>
    <lineage>
        <taxon>Eukaryota</taxon>
        <taxon>Viridiplantae</taxon>
        <taxon>Streptophyta</taxon>
        <taxon>Embryophyta</taxon>
        <taxon>Tracheophyta</taxon>
        <taxon>Spermatophyta</taxon>
        <taxon>Magnoliopsida</taxon>
        <taxon>eudicotyledons</taxon>
        <taxon>Gunneridae</taxon>
        <taxon>Pentapetalae</taxon>
        <taxon>rosids</taxon>
        <taxon>fabids</taxon>
        <taxon>Rosales</taxon>
        <taxon>Cannabaceae</taxon>
        <taxon>Parasponia</taxon>
    </lineage>
</organism>
<name>A0A2P5A6D3_PARAD</name>
<keyword evidence="2" id="KW-1185">Reference proteome</keyword>
<evidence type="ECO:0000313" key="1">
    <source>
        <dbReference type="EMBL" id="PON32096.1"/>
    </source>
</evidence>
<protein>
    <submittedName>
        <fullName evidence="1">Uncharacterized protein</fullName>
    </submittedName>
</protein>
<dbReference type="AlphaFoldDB" id="A0A2P5A6D3"/>
<evidence type="ECO:0000313" key="2">
    <source>
        <dbReference type="Proteomes" id="UP000237105"/>
    </source>
</evidence>
<sequence>MLTIYDNTFSVLLKEFFLIVNTEIDSYEDETNHVKACSLKDKIPKVIRNLEKVSIQDDHQGLLRDSKRRFGIETENYLIGKAMNAENRLFDERRIILENFFKHS</sequence>
<accession>A0A2P5A6D3</accession>
<reference evidence="2" key="1">
    <citation type="submission" date="2016-06" db="EMBL/GenBank/DDBJ databases">
        <title>Parallel loss of symbiosis genes in relatives of nitrogen-fixing non-legume Parasponia.</title>
        <authorList>
            <person name="Van Velzen R."/>
            <person name="Holmer R."/>
            <person name="Bu F."/>
            <person name="Rutten L."/>
            <person name="Van Zeijl A."/>
            <person name="Liu W."/>
            <person name="Santuari L."/>
            <person name="Cao Q."/>
            <person name="Sharma T."/>
            <person name="Shen D."/>
            <person name="Roswanjaya Y."/>
            <person name="Wardhani T."/>
            <person name="Kalhor M.S."/>
            <person name="Jansen J."/>
            <person name="Van den Hoogen J."/>
            <person name="Gungor B."/>
            <person name="Hartog M."/>
            <person name="Hontelez J."/>
            <person name="Verver J."/>
            <person name="Yang W.-C."/>
            <person name="Schijlen E."/>
            <person name="Repin R."/>
            <person name="Schilthuizen M."/>
            <person name="Schranz E."/>
            <person name="Heidstra R."/>
            <person name="Miyata K."/>
            <person name="Fedorova E."/>
            <person name="Kohlen W."/>
            <person name="Bisseling T."/>
            <person name="Smit S."/>
            <person name="Geurts R."/>
        </authorList>
    </citation>
    <scope>NUCLEOTIDE SEQUENCE [LARGE SCALE GENOMIC DNA]</scope>
    <source>
        <strain evidence="2">cv. WU1-14</strain>
    </source>
</reference>